<feature type="domain" description="Peptidase C45 hydrolase" evidence="1">
    <location>
        <begin position="132"/>
        <end position="329"/>
    </location>
</feature>
<evidence type="ECO:0000313" key="2">
    <source>
        <dbReference type="EMBL" id="HFG20636.1"/>
    </source>
</evidence>
<protein>
    <submittedName>
        <fullName evidence="2">Peptidase C45</fullName>
    </submittedName>
</protein>
<dbReference type="Gene3D" id="3.60.60.10">
    <property type="entry name" value="Penicillin V Acylase, Chain A"/>
    <property type="match status" value="1"/>
</dbReference>
<dbReference type="InterPro" id="IPR047801">
    <property type="entry name" value="Peptidase_C45"/>
</dbReference>
<proteinExistence type="predicted"/>
<sequence length="368" mass="40704">MAEGMLPYLQLSGPPYEQGHQQGTAWAGQIAHNLELYFRRFEVECRLSPSEARERGARYFQAIRAQSPAYAQGIEGIAAGSGQPLVDIATLNVRYEIVYYQFAQDTPPVYLPHEAPNGCTAFALMPAHSADGHLWLGQNWDWMEGVQGALQHVTEPDGTRILAFTEAGIFGGKIGLNSHGLGLCINGLVSVGDNWAGLGKPFHLRTYEVLRQKTLEAAQAVVLEEPRTASGNFLLGQGAQAVDLEVSPQGVCRWQDERQLVHANHYLAPERYGIEVPPIEWLDRSHHRAERLALRLGEVEKPGLEDLKAALSDRDGAPYAVCRTASPEEYALGEPYRTIVSVIMNLGTKELWISDGPPHENPYVRYQV</sequence>
<evidence type="ECO:0000259" key="1">
    <source>
        <dbReference type="Pfam" id="PF03417"/>
    </source>
</evidence>
<dbReference type="PANTHER" id="PTHR34180">
    <property type="entry name" value="PEPTIDASE C45"/>
    <property type="match status" value="1"/>
</dbReference>
<dbReference type="Pfam" id="PF03417">
    <property type="entry name" value="AAT"/>
    <property type="match status" value="1"/>
</dbReference>
<accession>A0A7C3HDD2</accession>
<gene>
    <name evidence="2" type="ORF">ENS82_07950</name>
</gene>
<dbReference type="PANTHER" id="PTHR34180:SF1">
    <property type="entry name" value="BETA-ALANYL-DOPAMINE_CARCININE HYDROLASE"/>
    <property type="match status" value="1"/>
</dbReference>
<organism evidence="2">
    <name type="scientific">Meiothermus ruber</name>
    <dbReference type="NCBI Taxonomy" id="277"/>
    <lineage>
        <taxon>Bacteria</taxon>
        <taxon>Thermotogati</taxon>
        <taxon>Deinococcota</taxon>
        <taxon>Deinococci</taxon>
        <taxon>Thermales</taxon>
        <taxon>Thermaceae</taxon>
        <taxon>Meiothermus</taxon>
    </lineage>
</organism>
<dbReference type="InterPro" id="IPR005079">
    <property type="entry name" value="Peptidase_C45_hydrolase"/>
</dbReference>
<dbReference type="NCBIfam" id="NF040521">
    <property type="entry name" value="C45_proenzyme"/>
    <property type="match status" value="1"/>
</dbReference>
<dbReference type="Gene3D" id="1.10.10.2120">
    <property type="match status" value="1"/>
</dbReference>
<reference evidence="2" key="1">
    <citation type="journal article" date="2020" name="mSystems">
        <title>Genome- and Community-Level Interaction Insights into Carbon Utilization and Element Cycling Functions of Hydrothermarchaeota in Hydrothermal Sediment.</title>
        <authorList>
            <person name="Zhou Z."/>
            <person name="Liu Y."/>
            <person name="Xu W."/>
            <person name="Pan J."/>
            <person name="Luo Z.H."/>
            <person name="Li M."/>
        </authorList>
    </citation>
    <scope>NUCLEOTIDE SEQUENCE [LARGE SCALE GENOMIC DNA]</scope>
    <source>
        <strain evidence="2">SpSt-524</strain>
    </source>
</reference>
<dbReference type="AlphaFoldDB" id="A0A7C3HDD2"/>
<name>A0A7C3HDD2_MEIRU</name>
<dbReference type="EMBL" id="DSWI01000016">
    <property type="protein sequence ID" value="HFG20636.1"/>
    <property type="molecule type" value="Genomic_DNA"/>
</dbReference>
<dbReference type="InterPro" id="IPR047794">
    <property type="entry name" value="C45_proenzyme-like"/>
</dbReference>
<comment type="caution">
    <text evidence="2">The sequence shown here is derived from an EMBL/GenBank/DDBJ whole genome shotgun (WGS) entry which is preliminary data.</text>
</comment>